<dbReference type="OrthoDB" id="6508237at2759"/>
<name>A0A6P6XMM9_DERPT</name>
<keyword evidence="2" id="KW-0472">Membrane</keyword>
<dbReference type="Proteomes" id="UP000515146">
    <property type="component" value="Unplaced"/>
</dbReference>
<dbReference type="InParanoid" id="A0A6P6XMM9"/>
<evidence type="ECO:0000256" key="1">
    <source>
        <dbReference type="SAM" id="MobiDB-lite"/>
    </source>
</evidence>
<feature type="transmembrane region" description="Helical" evidence="2">
    <location>
        <begin position="208"/>
        <end position="229"/>
    </location>
</feature>
<dbReference type="AlphaFoldDB" id="A0A6P6XMM9"/>
<dbReference type="KEGG" id="dpte:113788772"/>
<gene>
    <name evidence="4" type="primary">LOC113788772</name>
</gene>
<feature type="transmembrane region" description="Helical" evidence="2">
    <location>
        <begin position="42"/>
        <end position="62"/>
    </location>
</feature>
<keyword evidence="3" id="KW-1185">Reference proteome</keyword>
<feature type="compositionally biased region" description="Basic residues" evidence="1">
    <location>
        <begin position="8"/>
        <end position="21"/>
    </location>
</feature>
<evidence type="ECO:0000313" key="4">
    <source>
        <dbReference type="RefSeq" id="XP_027194028.1"/>
    </source>
</evidence>
<sequence length="245" mass="28721">MASARNGGGHHGHRHHHHRQYHRDQCDGQLNTKRFEILFQSIRFILIILLVIIFIISTIYFIRAIDAIGDDIDRAGETHFGHEIEENIPDDDNLLVSRKNSRFDPYKDSEDDHYRNEKTGRLIKNNGHNHFYRITNSNEKHYHIISLIIWVVLTLFCSILSLVGILGAIFLNPCMVLFSAIMILVHTICSHILPIFQITFPNLTSNWFLLALEVPTISFAILFVLIFRIRQKRIVNDWKQRRILY</sequence>
<accession>A0A6P6XMM9</accession>
<feature type="region of interest" description="Disordered" evidence="1">
    <location>
        <begin position="1"/>
        <end position="24"/>
    </location>
</feature>
<proteinExistence type="predicted"/>
<feature type="transmembrane region" description="Helical" evidence="2">
    <location>
        <begin position="176"/>
        <end position="196"/>
    </location>
</feature>
<reference evidence="4" key="1">
    <citation type="submission" date="2025-08" db="UniProtKB">
        <authorList>
            <consortium name="RefSeq"/>
        </authorList>
    </citation>
    <scope>IDENTIFICATION</scope>
    <source>
        <strain evidence="4">Airmid</strain>
    </source>
</reference>
<evidence type="ECO:0000313" key="3">
    <source>
        <dbReference type="Proteomes" id="UP000515146"/>
    </source>
</evidence>
<keyword evidence="2" id="KW-1133">Transmembrane helix</keyword>
<protein>
    <submittedName>
        <fullName evidence="4">Uncharacterized protein LOC113788772</fullName>
    </submittedName>
</protein>
<dbReference type="OMA" id="SNWFLLA"/>
<organism evidence="3 4">
    <name type="scientific">Dermatophagoides pteronyssinus</name>
    <name type="common">European house dust mite</name>
    <dbReference type="NCBI Taxonomy" id="6956"/>
    <lineage>
        <taxon>Eukaryota</taxon>
        <taxon>Metazoa</taxon>
        <taxon>Ecdysozoa</taxon>
        <taxon>Arthropoda</taxon>
        <taxon>Chelicerata</taxon>
        <taxon>Arachnida</taxon>
        <taxon>Acari</taxon>
        <taxon>Acariformes</taxon>
        <taxon>Sarcoptiformes</taxon>
        <taxon>Astigmata</taxon>
        <taxon>Psoroptidia</taxon>
        <taxon>Analgoidea</taxon>
        <taxon>Pyroglyphidae</taxon>
        <taxon>Dermatophagoidinae</taxon>
        <taxon>Dermatophagoides</taxon>
    </lineage>
</organism>
<feature type="transmembrane region" description="Helical" evidence="2">
    <location>
        <begin position="142"/>
        <end position="169"/>
    </location>
</feature>
<dbReference type="RefSeq" id="XP_027194028.1">
    <property type="nucleotide sequence ID" value="XM_027338227.1"/>
</dbReference>
<keyword evidence="2" id="KW-0812">Transmembrane</keyword>
<evidence type="ECO:0000256" key="2">
    <source>
        <dbReference type="SAM" id="Phobius"/>
    </source>
</evidence>